<dbReference type="EMBL" id="CP145163">
    <property type="protein sequence ID" value="WWC10173.1"/>
    <property type="molecule type" value="Genomic_DNA"/>
</dbReference>
<gene>
    <name evidence="1" type="ORF">LM286_17645</name>
</gene>
<evidence type="ECO:0000313" key="2">
    <source>
        <dbReference type="Proteomes" id="UP001350972"/>
    </source>
</evidence>
<evidence type="ECO:0000313" key="1">
    <source>
        <dbReference type="EMBL" id="WWC10173.1"/>
    </source>
</evidence>
<name>A0ABZ2DPI3_RAOOR</name>
<keyword evidence="2" id="KW-1185">Reference proteome</keyword>
<reference evidence="1 2" key="1">
    <citation type="submission" date="2024-02" db="EMBL/GenBank/DDBJ databases">
        <title>Tn5403 promotes plasmid rearrangements and degradation of the Klebsiella pneumoniae carbapenemase (KPC) transposon Tn4401.</title>
        <authorList>
            <person name="Sheppard A.E."/>
            <person name="Barry K.E."/>
            <person name="Parikh H.I."/>
            <person name="Vegesana K."/>
            <person name="Sebra R."/>
            <person name="George S."/>
            <person name="Sanderson N.D."/>
            <person name="Stoesser N."/>
            <person name="Eyre D.W."/>
            <person name="Crook D.W."/>
            <person name="Walker A.S."/>
            <person name="Mathers A.J."/>
        </authorList>
    </citation>
    <scope>NUCLEOTIDE SEQUENCE [LARGE SCALE GENOMIC DNA]</scope>
    <source>
        <strain evidence="1 2">CAV1921</strain>
    </source>
</reference>
<sequence length="75" mass="8042">MAASSLSEIIKQIRVPVVAKACGRTPRAIYKWIGSGSLPRTDYTGETTYAEKIAIASEGQYTAAQILEVSKPKAV</sequence>
<proteinExistence type="predicted"/>
<accession>A0ABZ2DPI3</accession>
<dbReference type="RefSeq" id="WP_048757274.1">
    <property type="nucleotide sequence ID" value="NZ_CP013338.1"/>
</dbReference>
<dbReference type="Proteomes" id="UP001350972">
    <property type="component" value="Chromosome"/>
</dbReference>
<protein>
    <submittedName>
        <fullName evidence="1">Cro/Cl family transcriptional regulator</fullName>
    </submittedName>
</protein>
<organism evidence="1 2">
    <name type="scientific">Raoultella ornithinolytica</name>
    <name type="common">Klebsiella ornithinolytica</name>
    <dbReference type="NCBI Taxonomy" id="54291"/>
    <lineage>
        <taxon>Bacteria</taxon>
        <taxon>Pseudomonadati</taxon>
        <taxon>Pseudomonadota</taxon>
        <taxon>Gammaproteobacteria</taxon>
        <taxon>Enterobacterales</taxon>
        <taxon>Enterobacteriaceae</taxon>
        <taxon>Klebsiella/Raoultella group</taxon>
        <taxon>Raoultella</taxon>
    </lineage>
</organism>